<dbReference type="Gene3D" id="3.40.50.1000">
    <property type="entry name" value="HAD superfamily/HAD-like"/>
    <property type="match status" value="1"/>
</dbReference>
<dbReference type="InterPro" id="IPR010033">
    <property type="entry name" value="HAD_SF_ppase_IIIC"/>
</dbReference>
<dbReference type="PANTHER" id="PTHR17901">
    <property type="entry name" value="MAGNESIUM-DEPENDENT PHOSPHATASE 1 MDP1"/>
    <property type="match status" value="1"/>
</dbReference>
<dbReference type="KEGG" id="lenr:94169263"/>
<proteinExistence type="predicted"/>
<dbReference type="GeneID" id="94169263"/>
<dbReference type="InterPro" id="IPR010036">
    <property type="entry name" value="MDP_1_eu_arc"/>
</dbReference>
<evidence type="ECO:0000313" key="1">
    <source>
        <dbReference type="EMBL" id="KAG5469848.1"/>
    </source>
</evidence>
<dbReference type="NCBIfam" id="TIGR01685">
    <property type="entry name" value="MDP-1"/>
    <property type="match status" value="1"/>
</dbReference>
<evidence type="ECO:0008006" key="3">
    <source>
        <dbReference type="Google" id="ProtNLM"/>
    </source>
</evidence>
<dbReference type="EMBL" id="JAFHKP010000033">
    <property type="protein sequence ID" value="KAG5469848.1"/>
    <property type="molecule type" value="Genomic_DNA"/>
</dbReference>
<protein>
    <recommendedName>
        <fullName evidence="3">Magnesium-dependent phosphatase-1</fullName>
    </recommendedName>
</protein>
<dbReference type="SUPFAM" id="SSF56784">
    <property type="entry name" value="HAD-like"/>
    <property type="match status" value="1"/>
</dbReference>
<dbReference type="Pfam" id="PF12689">
    <property type="entry name" value="Acid_PPase"/>
    <property type="match status" value="1"/>
</dbReference>
<dbReference type="AlphaFoldDB" id="A0A836GTX4"/>
<dbReference type="InterPro" id="IPR023214">
    <property type="entry name" value="HAD_sf"/>
</dbReference>
<name>A0A836GTX4_LEIEN</name>
<dbReference type="SFLD" id="SFLDS00003">
    <property type="entry name" value="Haloacid_Dehalogenase"/>
    <property type="match status" value="1"/>
</dbReference>
<gene>
    <name evidence="1" type="ORF">CUR178_01989</name>
</gene>
<organism evidence="1 2">
    <name type="scientific">Leishmania enriettii</name>
    <dbReference type="NCBI Taxonomy" id="5663"/>
    <lineage>
        <taxon>Eukaryota</taxon>
        <taxon>Discoba</taxon>
        <taxon>Euglenozoa</taxon>
        <taxon>Kinetoplastea</taxon>
        <taxon>Metakinetoplastina</taxon>
        <taxon>Trypanosomatida</taxon>
        <taxon>Trypanosomatidae</taxon>
        <taxon>Leishmaniinae</taxon>
        <taxon>Leishmania</taxon>
    </lineage>
</organism>
<dbReference type="RefSeq" id="XP_067689856.1">
    <property type="nucleotide sequence ID" value="XM_067833753.1"/>
</dbReference>
<dbReference type="SFLD" id="SFLDG01129">
    <property type="entry name" value="C1.5:_HAD__Beta-PGM__Phosphata"/>
    <property type="match status" value="1"/>
</dbReference>
<comment type="caution">
    <text evidence="1">The sequence shown here is derived from an EMBL/GenBank/DDBJ whole genome shotgun (WGS) entry which is preliminary data.</text>
</comment>
<sequence length="201" mass="22340">MSSITAKAEADAATLLPRVIVFDLDGTLWTPEMYQLRGGAPFKPHKQNPSIMIDKAGTEVHLLGKSRDVLQTLATDPKWANTYLSVSSTCDVPIWAKELLGKFTFTDRGGRAVPMHALFGDRIEIYKGNKAKHHEAILQKVSAIDPSVTDYAQMLFFDNQADNVHHVSRIGVTSCYCPSGMTEGTFEKGLDMWRHAQRSNM</sequence>
<evidence type="ECO:0000313" key="2">
    <source>
        <dbReference type="Proteomes" id="UP000674179"/>
    </source>
</evidence>
<dbReference type="InterPro" id="IPR036412">
    <property type="entry name" value="HAD-like_sf"/>
</dbReference>
<dbReference type="GO" id="GO:0003993">
    <property type="term" value="F:acid phosphatase activity"/>
    <property type="evidence" value="ECO:0007669"/>
    <property type="project" value="TreeGrafter"/>
</dbReference>
<accession>A0A836GTX4</accession>
<reference evidence="1 2" key="1">
    <citation type="submission" date="2021-02" db="EMBL/GenBank/DDBJ databases">
        <title>Leishmania (Mundinia) enrietti genome sequencing and assembly.</title>
        <authorList>
            <person name="Almutairi H."/>
            <person name="Gatherer D."/>
        </authorList>
    </citation>
    <scope>NUCLEOTIDE SEQUENCE [LARGE SCALE GENOMIC DNA]</scope>
    <source>
        <strain evidence="1">CUR178</strain>
    </source>
</reference>
<dbReference type="Proteomes" id="UP000674179">
    <property type="component" value="Chromosome 33"/>
</dbReference>
<dbReference type="OrthoDB" id="2865258at2759"/>
<dbReference type="NCBIfam" id="TIGR01681">
    <property type="entry name" value="HAD-SF-IIIC"/>
    <property type="match status" value="1"/>
</dbReference>
<keyword evidence="2" id="KW-1185">Reference proteome</keyword>
<dbReference type="SFLD" id="SFLDG01131">
    <property type="entry name" value="C1.5.2:_MDP_Like"/>
    <property type="match status" value="1"/>
</dbReference>
<dbReference type="PANTHER" id="PTHR17901:SF14">
    <property type="entry name" value="MAGNESIUM-DEPENDENT PHOSPHATASE 1"/>
    <property type="match status" value="1"/>
</dbReference>